<keyword evidence="1" id="KW-0812">Transmembrane</keyword>
<dbReference type="Proteomes" id="UP000261948">
    <property type="component" value="Unassembled WGS sequence"/>
</dbReference>
<evidence type="ECO:0000259" key="2">
    <source>
        <dbReference type="Pfam" id="PF22150"/>
    </source>
</evidence>
<dbReference type="NCBIfam" id="TIGR02532">
    <property type="entry name" value="IV_pilin_GFxxxE"/>
    <property type="match status" value="1"/>
</dbReference>
<dbReference type="InterPro" id="IPR054402">
    <property type="entry name" value="Tt1218-like_dom"/>
</dbReference>
<comment type="caution">
    <text evidence="3">The sequence shown here is derived from an EMBL/GenBank/DDBJ whole genome shotgun (WGS) entry which is preliminary data.</text>
</comment>
<dbReference type="OrthoDB" id="8724817at2"/>
<dbReference type="AlphaFoldDB" id="A0A373FLL3"/>
<feature type="domain" description="Type IV pilin Tt1218-like" evidence="2">
    <location>
        <begin position="31"/>
        <end position="107"/>
    </location>
</feature>
<keyword evidence="1" id="KW-1133">Transmembrane helix</keyword>
<evidence type="ECO:0000256" key="1">
    <source>
        <dbReference type="SAM" id="Phobius"/>
    </source>
</evidence>
<dbReference type="Pfam" id="PF22150">
    <property type="entry name" value="Tt1218-like"/>
    <property type="match status" value="1"/>
</dbReference>
<dbReference type="PROSITE" id="PS00409">
    <property type="entry name" value="PROKAR_NTER_METHYL"/>
    <property type="match status" value="1"/>
</dbReference>
<gene>
    <name evidence="3" type="primary">pilV</name>
    <name evidence="3" type="ORF">DZC30_10315</name>
</gene>
<dbReference type="Pfam" id="PF07963">
    <property type="entry name" value="N_methyl"/>
    <property type="match status" value="1"/>
</dbReference>
<feature type="transmembrane region" description="Helical" evidence="1">
    <location>
        <begin position="12"/>
        <end position="36"/>
    </location>
</feature>
<proteinExistence type="predicted"/>
<dbReference type="NCBIfam" id="TIGR02523">
    <property type="entry name" value="type_IV_pilV"/>
    <property type="match status" value="1"/>
</dbReference>
<dbReference type="InterPro" id="IPR013362">
    <property type="entry name" value="Pilus_4_PilV"/>
</dbReference>
<sequence>MQRAGNQGFTLIEVLVAIVIFSFGLLGMVGMQAFALQANREARMQAQATSLARELAEMMRGNKQISVKPAAADNPYLGEFAAGSLTLATPSYCMNVSNASAGCTTTKDVAAAQMTDWLARVDAVLPGARVSVCLDASPYTSNGIPQWTCNATGAGEIIYIKLGWTHSSTDRSQTGASALLQTTDSDSTPGLVLPVTGGSIL</sequence>
<accession>A0A373FLL3</accession>
<keyword evidence="4" id="KW-1185">Reference proteome</keyword>
<dbReference type="InterPro" id="IPR012902">
    <property type="entry name" value="N_methyl_site"/>
</dbReference>
<protein>
    <submittedName>
        <fullName evidence="3">Type IV pilus modification protein PilV</fullName>
    </submittedName>
</protein>
<evidence type="ECO:0000313" key="3">
    <source>
        <dbReference type="EMBL" id="RGE45033.1"/>
    </source>
</evidence>
<dbReference type="EMBL" id="QURR01000011">
    <property type="protein sequence ID" value="RGE45033.1"/>
    <property type="molecule type" value="Genomic_DNA"/>
</dbReference>
<organism evidence="3 4">
    <name type="scientific">Comamonas testosteroni</name>
    <name type="common">Pseudomonas testosteroni</name>
    <dbReference type="NCBI Taxonomy" id="285"/>
    <lineage>
        <taxon>Bacteria</taxon>
        <taxon>Pseudomonadati</taxon>
        <taxon>Pseudomonadota</taxon>
        <taxon>Betaproteobacteria</taxon>
        <taxon>Burkholderiales</taxon>
        <taxon>Comamonadaceae</taxon>
        <taxon>Comamonas</taxon>
    </lineage>
</organism>
<reference evidence="3 4" key="1">
    <citation type="submission" date="2018-08" db="EMBL/GenBank/DDBJ databases">
        <title>Comamonas testosteroni strain SWCO2.</title>
        <authorList>
            <person name="Jiang N."/>
            <person name="Zhang X.Z."/>
        </authorList>
    </citation>
    <scope>NUCLEOTIDE SEQUENCE [LARGE SCALE GENOMIC DNA]</scope>
    <source>
        <strain evidence="3 4">SWCO2</strain>
    </source>
</reference>
<evidence type="ECO:0000313" key="4">
    <source>
        <dbReference type="Proteomes" id="UP000261948"/>
    </source>
</evidence>
<name>A0A373FLL3_COMTE</name>
<keyword evidence="1" id="KW-0472">Membrane</keyword>